<dbReference type="InterPro" id="IPR019282">
    <property type="entry name" value="Glycoamylase-like_cons_dom"/>
</dbReference>
<organism evidence="2">
    <name type="scientific">uncultured Dysgonomonas sp</name>
    <dbReference type="NCBI Taxonomy" id="206096"/>
    <lineage>
        <taxon>Bacteria</taxon>
        <taxon>Pseudomonadati</taxon>
        <taxon>Bacteroidota</taxon>
        <taxon>Bacteroidia</taxon>
        <taxon>Bacteroidales</taxon>
        <taxon>Dysgonomonadaceae</taxon>
        <taxon>Dysgonomonas</taxon>
        <taxon>environmental samples</taxon>
    </lineage>
</organism>
<dbReference type="Gene3D" id="1.50.10.140">
    <property type="match status" value="1"/>
</dbReference>
<reference evidence="2" key="1">
    <citation type="submission" date="2016-04" db="EMBL/GenBank/DDBJ databases">
        <authorList>
            <person name="Evans L.H."/>
            <person name="Alamgir A."/>
            <person name="Owens N."/>
            <person name="Weber N.D."/>
            <person name="Virtaneva K."/>
            <person name="Barbian K."/>
            <person name="Babar A."/>
            <person name="Rosenke K."/>
        </authorList>
    </citation>
    <scope>NUCLEOTIDE SEQUENCE</scope>
    <source>
        <strain evidence="2">86-1</strain>
    </source>
</reference>
<accession>A0A212JZF3</accession>
<feature type="domain" description="Glycoamylase-like" evidence="1">
    <location>
        <begin position="217"/>
        <end position="436"/>
    </location>
</feature>
<sequence length="453" mass="51470">MKKIHLPFILFTLLLGIVSCKQKPSTNQTANGSDTTEISDEALLDSVQRRTFLYFWDGAEPNSGMARERFHVDGDYGKHDKDVVTSGGSGFGIMAMIAGIDRGYVTREQGLERMTRIVNFLEKADSFHGVYPHWWNGKTGKVQGFSDKDNGGDLVETSFLLQGLLALHQYYVDGSDAERALAARIDKIWKNVDWNWHRNSKNVLYWHWSPNHSWEMNFPIRGYNECLITYVLAACSPTHGVPAEVYHEGWAEGGKIIGPHELEGYTLNMRYQSNSGVGPLFWAHYSFLGLNPTGLKDGYADYFQEMKNYTLINRAYCIRNPKGYKGYGENSWGLTASYSVKGYAAHEPDEAGDHGVISPTAALSSIVYTPEESMKVMRNLYNMGDKMWGQYGFYDAYSETDDWYPQRYLAIDQGPIAVMIENYRSQLLWNLFMSHPDVQRGLKKLKFESSALK</sequence>
<dbReference type="PROSITE" id="PS51257">
    <property type="entry name" value="PROKAR_LIPOPROTEIN"/>
    <property type="match status" value="1"/>
</dbReference>
<proteinExistence type="predicted"/>
<evidence type="ECO:0000313" key="2">
    <source>
        <dbReference type="EMBL" id="SBW04890.1"/>
    </source>
</evidence>
<dbReference type="AlphaFoldDB" id="A0A212JZF3"/>
<gene>
    <name evidence="2" type="ORF">KL86DYS1_30961</name>
</gene>
<evidence type="ECO:0000259" key="1">
    <source>
        <dbReference type="Pfam" id="PF10091"/>
    </source>
</evidence>
<protein>
    <recommendedName>
        <fullName evidence="1">Glycoamylase-like domain-containing protein</fullName>
    </recommendedName>
</protein>
<dbReference type="EMBL" id="FLUM01000003">
    <property type="protein sequence ID" value="SBW04890.1"/>
    <property type="molecule type" value="Genomic_DNA"/>
</dbReference>
<dbReference type="PIRSF" id="PIRSF028431">
    <property type="entry name" value="UCP028431"/>
    <property type="match status" value="1"/>
</dbReference>
<name>A0A212JZF3_9BACT</name>
<dbReference type="InterPro" id="IPR016883">
    <property type="entry name" value="UCP028431"/>
</dbReference>
<dbReference type="Pfam" id="PF10091">
    <property type="entry name" value="Glycoamylase"/>
    <property type="match status" value="1"/>
</dbReference>
<dbReference type="RefSeq" id="WP_296943155.1">
    <property type="nucleotide sequence ID" value="NZ_LT599032.1"/>
</dbReference>